<evidence type="ECO:0000256" key="8">
    <source>
        <dbReference type="ARBA" id="ARBA00023136"/>
    </source>
</evidence>
<dbReference type="OrthoDB" id="9778341at2"/>
<feature type="transmembrane region" description="Helical" evidence="9">
    <location>
        <begin position="140"/>
        <end position="164"/>
    </location>
</feature>
<feature type="domain" description="Peptidase S54 rhomboid" evidence="10">
    <location>
        <begin position="138"/>
        <end position="276"/>
    </location>
</feature>
<comment type="caution">
    <text evidence="12">The sequence shown here is derived from an EMBL/GenBank/DDBJ whole genome shotgun (WGS) entry which is preliminary data.</text>
</comment>
<feature type="transmembrane region" description="Helical" evidence="9">
    <location>
        <begin position="201"/>
        <end position="222"/>
    </location>
</feature>
<sequence length="287" mass="32478">MIELASFAEHRVALAFSDYLKSIGISNHVEVETDRFAVFLKHEQDVERARTELDEFMDNPEDNKYWQASWQTGNVIDRGINREQTGAAGILRGLWARGGILTLAITLICLVVWLGLLAEPETVFNALQFPDDWRQMNGQWWRLLTPVFLHFGMIHLVFNLIWWWDLAGLVERTQSRMQLLGVFLVTALVGNFWQFHETGPGFGGLSGVVYGLLGYIWIYPLVNPRIGFRLRREIVIFMVGWLLVGYSGILDNVLGKIANSAHTGGLLTGVVLGALFGLLHRTSRPPE</sequence>
<dbReference type="InterPro" id="IPR023662">
    <property type="entry name" value="Rhomboid_protease_GlpG"/>
</dbReference>
<dbReference type="Proteomes" id="UP000292423">
    <property type="component" value="Unassembled WGS sequence"/>
</dbReference>
<keyword evidence="5 9" id="KW-0812">Transmembrane</keyword>
<evidence type="ECO:0000313" key="13">
    <source>
        <dbReference type="Proteomes" id="UP000292423"/>
    </source>
</evidence>
<evidence type="ECO:0000256" key="1">
    <source>
        <dbReference type="ARBA" id="ARBA00004141"/>
    </source>
</evidence>
<feature type="domain" description="Peptidase S54 GlpG peptidase N-terminal" evidence="11">
    <location>
        <begin position="1"/>
        <end position="78"/>
    </location>
</feature>
<gene>
    <name evidence="12" type="ORF">EV700_2054</name>
</gene>
<feature type="transmembrane region" description="Helical" evidence="9">
    <location>
        <begin position="260"/>
        <end position="279"/>
    </location>
</feature>
<accession>A0A4V2G5L2</accession>
<evidence type="ECO:0000256" key="6">
    <source>
        <dbReference type="ARBA" id="ARBA00022801"/>
    </source>
</evidence>
<dbReference type="Pfam" id="PF01694">
    <property type="entry name" value="Rhomboid"/>
    <property type="match status" value="1"/>
</dbReference>
<keyword evidence="4" id="KW-0997">Cell inner membrane</keyword>
<dbReference type="NCBIfam" id="TIGR04239">
    <property type="entry name" value="rhombo_GlpG"/>
    <property type="match status" value="1"/>
</dbReference>
<dbReference type="RefSeq" id="WP_130413369.1">
    <property type="nucleotide sequence ID" value="NZ_SHKX01000012.1"/>
</dbReference>
<feature type="transmembrane region" description="Helical" evidence="9">
    <location>
        <begin position="100"/>
        <end position="120"/>
    </location>
</feature>
<dbReference type="AlphaFoldDB" id="A0A4V2G5L2"/>
<keyword evidence="7 9" id="KW-1133">Transmembrane helix</keyword>
<comment type="subcellular location">
    <subcellularLocation>
        <location evidence="1">Membrane</location>
        <topology evidence="1">Multi-pass membrane protein</topology>
    </subcellularLocation>
</comment>
<evidence type="ECO:0000256" key="2">
    <source>
        <dbReference type="ARBA" id="ARBA00009045"/>
    </source>
</evidence>
<evidence type="ECO:0000259" key="10">
    <source>
        <dbReference type="Pfam" id="PF01694"/>
    </source>
</evidence>
<dbReference type="SUPFAM" id="SSF144091">
    <property type="entry name" value="Rhomboid-like"/>
    <property type="match status" value="1"/>
</dbReference>
<dbReference type="InterPro" id="IPR038236">
    <property type="entry name" value="GlpG_N_sf"/>
</dbReference>
<dbReference type="Gene3D" id="1.20.1540.10">
    <property type="entry name" value="Rhomboid-like"/>
    <property type="match status" value="1"/>
</dbReference>
<evidence type="ECO:0000256" key="5">
    <source>
        <dbReference type="ARBA" id="ARBA00022692"/>
    </source>
</evidence>
<keyword evidence="13" id="KW-1185">Reference proteome</keyword>
<evidence type="ECO:0000313" key="12">
    <source>
        <dbReference type="EMBL" id="RZU45236.1"/>
    </source>
</evidence>
<organism evidence="12 13">
    <name type="scientific">Fluviicoccus keumensis</name>
    <dbReference type="NCBI Taxonomy" id="1435465"/>
    <lineage>
        <taxon>Bacteria</taxon>
        <taxon>Pseudomonadati</taxon>
        <taxon>Pseudomonadota</taxon>
        <taxon>Gammaproteobacteria</taxon>
        <taxon>Moraxellales</taxon>
        <taxon>Moraxellaceae</taxon>
        <taxon>Fluviicoccus</taxon>
    </lineage>
</organism>
<dbReference type="EMBL" id="SHKX01000012">
    <property type="protein sequence ID" value="RZU45236.1"/>
    <property type="molecule type" value="Genomic_DNA"/>
</dbReference>
<keyword evidence="6" id="KW-0378">Hydrolase</keyword>
<dbReference type="GO" id="GO:0006508">
    <property type="term" value="P:proteolysis"/>
    <property type="evidence" value="ECO:0007669"/>
    <property type="project" value="InterPro"/>
</dbReference>
<dbReference type="PANTHER" id="PTHR43731">
    <property type="entry name" value="RHOMBOID PROTEASE"/>
    <property type="match status" value="1"/>
</dbReference>
<dbReference type="InterPro" id="IPR050925">
    <property type="entry name" value="Rhomboid_protease_S54"/>
</dbReference>
<name>A0A4V2G5L2_9GAMM</name>
<evidence type="ECO:0000259" key="11">
    <source>
        <dbReference type="Pfam" id="PF12122"/>
    </source>
</evidence>
<evidence type="ECO:0000256" key="4">
    <source>
        <dbReference type="ARBA" id="ARBA00022519"/>
    </source>
</evidence>
<keyword evidence="3" id="KW-1003">Cell membrane</keyword>
<comment type="similarity">
    <text evidence="2">Belongs to the peptidase S54 family.</text>
</comment>
<proteinExistence type="inferred from homology"/>
<dbReference type="PANTHER" id="PTHR43731:SF14">
    <property type="entry name" value="PRESENILIN-ASSOCIATED RHOMBOID-LIKE PROTEIN, MITOCHONDRIAL"/>
    <property type="match status" value="1"/>
</dbReference>
<dbReference type="GO" id="GO:0016020">
    <property type="term" value="C:membrane"/>
    <property type="evidence" value="ECO:0007669"/>
    <property type="project" value="UniProtKB-SubCell"/>
</dbReference>
<reference evidence="12 13" key="1">
    <citation type="submission" date="2019-02" db="EMBL/GenBank/DDBJ databases">
        <title>Genomic Encyclopedia of Type Strains, Phase IV (KMG-IV): sequencing the most valuable type-strain genomes for metagenomic binning, comparative biology and taxonomic classification.</title>
        <authorList>
            <person name="Goeker M."/>
        </authorList>
    </citation>
    <scope>NUCLEOTIDE SEQUENCE [LARGE SCALE GENOMIC DNA]</scope>
    <source>
        <strain evidence="12 13">DSM 105135</strain>
    </source>
</reference>
<dbReference type="InterPro" id="IPR022732">
    <property type="entry name" value="Peptidase_S54_GlpG_N"/>
</dbReference>
<evidence type="ECO:0000256" key="3">
    <source>
        <dbReference type="ARBA" id="ARBA00022475"/>
    </source>
</evidence>
<feature type="transmembrane region" description="Helical" evidence="9">
    <location>
        <begin position="234"/>
        <end position="254"/>
    </location>
</feature>
<keyword evidence="8 9" id="KW-0472">Membrane</keyword>
<protein>
    <submittedName>
        <fullName evidence="12">GlpG protein</fullName>
    </submittedName>
</protein>
<dbReference type="GO" id="GO:0004252">
    <property type="term" value="F:serine-type endopeptidase activity"/>
    <property type="evidence" value="ECO:0007669"/>
    <property type="project" value="InterPro"/>
</dbReference>
<evidence type="ECO:0000256" key="7">
    <source>
        <dbReference type="ARBA" id="ARBA00022989"/>
    </source>
</evidence>
<dbReference type="InterPro" id="IPR035952">
    <property type="entry name" value="Rhomboid-like_sf"/>
</dbReference>
<evidence type="ECO:0000256" key="9">
    <source>
        <dbReference type="SAM" id="Phobius"/>
    </source>
</evidence>
<dbReference type="InterPro" id="IPR022764">
    <property type="entry name" value="Peptidase_S54_rhomboid_dom"/>
</dbReference>
<feature type="transmembrane region" description="Helical" evidence="9">
    <location>
        <begin position="176"/>
        <end position="195"/>
    </location>
</feature>
<dbReference type="Pfam" id="PF12122">
    <property type="entry name" value="Rhomboid_N"/>
    <property type="match status" value="1"/>
</dbReference>
<dbReference type="Gene3D" id="3.30.70.2350">
    <property type="match status" value="1"/>
</dbReference>